<name>A0A933L3G0_9HYPH</name>
<protein>
    <submittedName>
        <fullName evidence="2">Uncharacterized protein</fullName>
    </submittedName>
</protein>
<comment type="caution">
    <text evidence="2">The sequence shown here is derived from an EMBL/GenBank/DDBJ whole genome shotgun (WGS) entry which is preliminary data.</text>
</comment>
<feature type="chain" id="PRO_5037231412" evidence="1">
    <location>
        <begin position="24"/>
        <end position="160"/>
    </location>
</feature>
<dbReference type="Proteomes" id="UP000782610">
    <property type="component" value="Unassembled WGS sequence"/>
</dbReference>
<dbReference type="EMBL" id="JACRAF010000039">
    <property type="protein sequence ID" value="MBI4922921.1"/>
    <property type="molecule type" value="Genomic_DNA"/>
</dbReference>
<accession>A0A933L3G0</accession>
<organism evidence="2 3">
    <name type="scientific">Devosia nanyangense</name>
    <dbReference type="NCBI Taxonomy" id="1228055"/>
    <lineage>
        <taxon>Bacteria</taxon>
        <taxon>Pseudomonadati</taxon>
        <taxon>Pseudomonadota</taxon>
        <taxon>Alphaproteobacteria</taxon>
        <taxon>Hyphomicrobiales</taxon>
        <taxon>Devosiaceae</taxon>
        <taxon>Devosia</taxon>
    </lineage>
</organism>
<feature type="signal peptide" evidence="1">
    <location>
        <begin position="1"/>
        <end position="23"/>
    </location>
</feature>
<evidence type="ECO:0000313" key="3">
    <source>
        <dbReference type="Proteomes" id="UP000782610"/>
    </source>
</evidence>
<gene>
    <name evidence="2" type="ORF">HY834_14330</name>
</gene>
<evidence type="ECO:0000256" key="1">
    <source>
        <dbReference type="SAM" id="SignalP"/>
    </source>
</evidence>
<proteinExistence type="predicted"/>
<evidence type="ECO:0000313" key="2">
    <source>
        <dbReference type="EMBL" id="MBI4922921.1"/>
    </source>
</evidence>
<sequence>MSVDIRTVATSGLLAAMVAGAFATPMLFPAAFADEPASIALRTASDLFPPPFDPKKLVKYDIVFDDTVSTEVQSTQLVKKIGYGQKTMVSIVTTPSGTYSSDALTSPNVRYPGIEVTPKARDDEDRFWISSFASPYGTGHSTAFSVGSFTYYTYSFKPRG</sequence>
<reference evidence="2" key="1">
    <citation type="submission" date="2020-07" db="EMBL/GenBank/DDBJ databases">
        <title>Huge and variable diversity of episymbiotic CPR bacteria and DPANN archaea in groundwater ecosystems.</title>
        <authorList>
            <person name="He C.Y."/>
            <person name="Keren R."/>
            <person name="Whittaker M."/>
            <person name="Farag I.F."/>
            <person name="Doudna J."/>
            <person name="Cate J.H.D."/>
            <person name="Banfield J.F."/>
        </authorList>
    </citation>
    <scope>NUCLEOTIDE SEQUENCE</scope>
    <source>
        <strain evidence="2">NC_groundwater_1586_Pr3_B-0.1um_66_15</strain>
    </source>
</reference>
<dbReference type="AlphaFoldDB" id="A0A933L3G0"/>
<keyword evidence="1" id="KW-0732">Signal</keyword>